<reference evidence="1 2" key="2">
    <citation type="submission" date="2017-10" db="EMBL/GenBank/DDBJ databases">
        <title>Extensive intraspecific genome diversity in a model arbuscular mycorrhizal fungus.</title>
        <authorList>
            <person name="Chen E.C.H."/>
            <person name="Morin E."/>
            <person name="Baudet D."/>
            <person name="Noel J."/>
            <person name="Ndikumana S."/>
            <person name="Charron P."/>
            <person name="St-Onge C."/>
            <person name="Giorgi J."/>
            <person name="Grigoriev I.V."/>
            <person name="Roux C."/>
            <person name="Martin F.M."/>
            <person name="Corradi N."/>
        </authorList>
    </citation>
    <scope>NUCLEOTIDE SEQUENCE [LARGE SCALE GENOMIC DNA]</scope>
    <source>
        <strain evidence="1 2">C2</strain>
    </source>
</reference>
<gene>
    <name evidence="1" type="ORF">RhiirC2_763882</name>
</gene>
<accession>A0A2N1M7B0</accession>
<proteinExistence type="predicted"/>
<dbReference type="AlphaFoldDB" id="A0A2N1M7B0"/>
<evidence type="ECO:0000313" key="2">
    <source>
        <dbReference type="Proteomes" id="UP000233469"/>
    </source>
</evidence>
<protein>
    <submittedName>
        <fullName evidence="1">Uncharacterized protein</fullName>
    </submittedName>
</protein>
<name>A0A2N1M7B0_9GLOM</name>
<reference evidence="1 2" key="1">
    <citation type="submission" date="2016-04" db="EMBL/GenBank/DDBJ databases">
        <title>Genome analyses suggest a sexual origin of heterokaryosis in a supposedly ancient asexual fungus.</title>
        <authorList>
            <person name="Ropars J."/>
            <person name="Sedzielewska K."/>
            <person name="Noel J."/>
            <person name="Charron P."/>
            <person name="Farinelli L."/>
            <person name="Marton T."/>
            <person name="Kruger M."/>
            <person name="Pelin A."/>
            <person name="Brachmann A."/>
            <person name="Corradi N."/>
        </authorList>
    </citation>
    <scope>NUCLEOTIDE SEQUENCE [LARGE SCALE GENOMIC DNA]</scope>
    <source>
        <strain evidence="1 2">C2</strain>
    </source>
</reference>
<dbReference type="Proteomes" id="UP000233469">
    <property type="component" value="Unassembled WGS sequence"/>
</dbReference>
<dbReference type="EMBL" id="LLXL01004320">
    <property type="protein sequence ID" value="PKK57512.1"/>
    <property type="molecule type" value="Genomic_DNA"/>
</dbReference>
<evidence type="ECO:0000313" key="1">
    <source>
        <dbReference type="EMBL" id="PKK57512.1"/>
    </source>
</evidence>
<comment type="caution">
    <text evidence="1">The sequence shown here is derived from an EMBL/GenBank/DDBJ whole genome shotgun (WGS) entry which is preliminary data.</text>
</comment>
<sequence length="66" mass="7933">MFQEFKLNQYTHLLDFDNNFLICFVDLNSRNPSDIGQIDQIRIIFYPIFMMDEYGKNSKIQTTMIC</sequence>
<organism evidence="1 2">
    <name type="scientific">Rhizophagus irregularis</name>
    <dbReference type="NCBI Taxonomy" id="588596"/>
    <lineage>
        <taxon>Eukaryota</taxon>
        <taxon>Fungi</taxon>
        <taxon>Fungi incertae sedis</taxon>
        <taxon>Mucoromycota</taxon>
        <taxon>Glomeromycotina</taxon>
        <taxon>Glomeromycetes</taxon>
        <taxon>Glomerales</taxon>
        <taxon>Glomeraceae</taxon>
        <taxon>Rhizophagus</taxon>
    </lineage>
</organism>